<dbReference type="Proteomes" id="UP000238348">
    <property type="component" value="Chromosome"/>
</dbReference>
<dbReference type="AlphaFoldDB" id="A0A2L0F100"/>
<dbReference type="RefSeq" id="WP_159397543.1">
    <property type="nucleotide sequence ID" value="NZ_CP012673.1"/>
</dbReference>
<sequence length="64" mass="7151">MRPARYPRAAADILRSVPPHDRALLLQLGLDLDDPADAKLFVEGVRAAEDAIAAQMRWERDRLG</sequence>
<accession>A0A2L0F100</accession>
<proteinExistence type="predicted"/>
<name>A0A2L0F100_SORCE</name>
<evidence type="ECO:0000313" key="1">
    <source>
        <dbReference type="EMBL" id="AUX45207.1"/>
    </source>
</evidence>
<reference evidence="1 2" key="1">
    <citation type="submission" date="2015-09" db="EMBL/GenBank/DDBJ databases">
        <title>Sorangium comparison.</title>
        <authorList>
            <person name="Zaburannyi N."/>
            <person name="Bunk B."/>
            <person name="Overmann J."/>
            <person name="Mueller R."/>
        </authorList>
    </citation>
    <scope>NUCLEOTIDE SEQUENCE [LARGE SCALE GENOMIC DNA]</scope>
    <source>
        <strain evidence="1 2">So ce26</strain>
    </source>
</reference>
<organism evidence="1 2">
    <name type="scientific">Sorangium cellulosum</name>
    <name type="common">Polyangium cellulosum</name>
    <dbReference type="NCBI Taxonomy" id="56"/>
    <lineage>
        <taxon>Bacteria</taxon>
        <taxon>Pseudomonadati</taxon>
        <taxon>Myxococcota</taxon>
        <taxon>Polyangia</taxon>
        <taxon>Polyangiales</taxon>
        <taxon>Polyangiaceae</taxon>
        <taxon>Sorangium</taxon>
    </lineage>
</organism>
<dbReference type="EMBL" id="CP012673">
    <property type="protein sequence ID" value="AUX45207.1"/>
    <property type="molecule type" value="Genomic_DNA"/>
</dbReference>
<protein>
    <submittedName>
        <fullName evidence="1">Uncharacterized protein</fullName>
    </submittedName>
</protein>
<gene>
    <name evidence="1" type="ORF">SOCE26_066880</name>
</gene>
<evidence type="ECO:0000313" key="2">
    <source>
        <dbReference type="Proteomes" id="UP000238348"/>
    </source>
</evidence>